<keyword evidence="2" id="KW-0472">Membrane</keyword>
<dbReference type="Pfam" id="PF07690">
    <property type="entry name" value="MFS_1"/>
    <property type="match status" value="1"/>
</dbReference>
<feature type="transmembrane region" description="Helical" evidence="2">
    <location>
        <begin position="315"/>
        <end position="335"/>
    </location>
</feature>
<dbReference type="EMBL" id="CATQJL010000223">
    <property type="protein sequence ID" value="CAJ0599888.1"/>
    <property type="molecule type" value="Genomic_DNA"/>
</dbReference>
<keyword evidence="5" id="KW-1185">Reference proteome</keyword>
<dbReference type="PROSITE" id="PS50850">
    <property type="entry name" value="MFS"/>
    <property type="match status" value="1"/>
</dbReference>
<dbReference type="Gene3D" id="1.20.1250.20">
    <property type="entry name" value="MFS general substrate transporter like domains"/>
    <property type="match status" value="2"/>
</dbReference>
<keyword evidence="2" id="KW-1133">Transmembrane helix</keyword>
<feature type="transmembrane region" description="Helical" evidence="2">
    <location>
        <begin position="64"/>
        <end position="81"/>
    </location>
</feature>
<evidence type="ECO:0000256" key="1">
    <source>
        <dbReference type="ARBA" id="ARBA00004141"/>
    </source>
</evidence>
<feature type="transmembrane region" description="Helical" evidence="2">
    <location>
        <begin position="7"/>
        <end position="25"/>
    </location>
</feature>
<accession>A0AA36GXK1</accession>
<feature type="transmembrane region" description="Helical" evidence="2">
    <location>
        <begin position="152"/>
        <end position="171"/>
    </location>
</feature>
<protein>
    <recommendedName>
        <fullName evidence="3">Major facilitator superfamily (MFS) profile domain-containing protein</fullName>
    </recommendedName>
</protein>
<organism evidence="4 5">
    <name type="scientific">Cylicocyclus nassatus</name>
    <name type="common">Nematode worm</name>
    <dbReference type="NCBI Taxonomy" id="53992"/>
    <lineage>
        <taxon>Eukaryota</taxon>
        <taxon>Metazoa</taxon>
        <taxon>Ecdysozoa</taxon>
        <taxon>Nematoda</taxon>
        <taxon>Chromadorea</taxon>
        <taxon>Rhabditida</taxon>
        <taxon>Rhabditina</taxon>
        <taxon>Rhabditomorpha</taxon>
        <taxon>Strongyloidea</taxon>
        <taxon>Strongylidae</taxon>
        <taxon>Cylicocyclus</taxon>
    </lineage>
</organism>
<comment type="caution">
    <text evidence="4">The sequence shown here is derived from an EMBL/GenBank/DDBJ whole genome shotgun (WGS) entry which is preliminary data.</text>
</comment>
<dbReference type="InterPro" id="IPR020846">
    <property type="entry name" value="MFS_dom"/>
</dbReference>
<dbReference type="PANTHER" id="PTHR45757">
    <property type="entry name" value="PROTEIN CBG23364-RELATED"/>
    <property type="match status" value="1"/>
</dbReference>
<dbReference type="GO" id="GO:0016020">
    <property type="term" value="C:membrane"/>
    <property type="evidence" value="ECO:0007669"/>
    <property type="project" value="UniProtKB-SubCell"/>
</dbReference>
<feature type="transmembrane region" description="Helical" evidence="2">
    <location>
        <begin position="183"/>
        <end position="203"/>
    </location>
</feature>
<evidence type="ECO:0000313" key="5">
    <source>
        <dbReference type="Proteomes" id="UP001176961"/>
    </source>
</evidence>
<dbReference type="SUPFAM" id="SSF103473">
    <property type="entry name" value="MFS general substrate transporter"/>
    <property type="match status" value="1"/>
</dbReference>
<dbReference type="GO" id="GO:0022857">
    <property type="term" value="F:transmembrane transporter activity"/>
    <property type="evidence" value="ECO:0007669"/>
    <property type="project" value="InterPro"/>
</dbReference>
<dbReference type="AlphaFoldDB" id="A0AA36GXK1"/>
<evidence type="ECO:0000256" key="2">
    <source>
        <dbReference type="SAM" id="Phobius"/>
    </source>
</evidence>
<feature type="transmembrane region" description="Helical" evidence="2">
    <location>
        <begin position="247"/>
        <end position="266"/>
    </location>
</feature>
<reference evidence="4" key="1">
    <citation type="submission" date="2023-07" db="EMBL/GenBank/DDBJ databases">
        <authorList>
            <consortium name="CYATHOMIX"/>
        </authorList>
    </citation>
    <scope>NUCLEOTIDE SEQUENCE</scope>
    <source>
        <strain evidence="4">N/A</strain>
    </source>
</reference>
<proteinExistence type="predicted"/>
<keyword evidence="2" id="KW-0812">Transmembrane</keyword>
<dbReference type="Proteomes" id="UP001176961">
    <property type="component" value="Unassembled WGS sequence"/>
</dbReference>
<dbReference type="InterPro" id="IPR036259">
    <property type="entry name" value="MFS_trans_sf"/>
</dbReference>
<dbReference type="PANTHER" id="PTHR45757:SF11">
    <property type="entry name" value="MAJOR FACILITATOR SUPERFAMILY (MFS) PROFILE DOMAIN-CONTAINING PROTEIN"/>
    <property type="match status" value="1"/>
</dbReference>
<feature type="transmembrane region" description="Helical" evidence="2">
    <location>
        <begin position="373"/>
        <end position="397"/>
    </location>
</feature>
<feature type="domain" description="Major facilitator superfamily (MFS) profile" evidence="3">
    <location>
        <begin position="18"/>
        <end position="432"/>
    </location>
</feature>
<feature type="transmembrane region" description="Helical" evidence="2">
    <location>
        <begin position="341"/>
        <end position="361"/>
    </location>
</feature>
<feature type="transmembrane region" description="Helical" evidence="2">
    <location>
        <begin position="123"/>
        <end position="140"/>
    </location>
</feature>
<feature type="transmembrane region" description="Helical" evidence="2">
    <location>
        <begin position="286"/>
        <end position="303"/>
    </location>
</feature>
<comment type="subcellular location">
    <subcellularLocation>
        <location evidence="1">Membrane</location>
        <topology evidence="1">Multi-pass membrane protein</topology>
    </subcellularLocation>
</comment>
<feature type="transmembrane region" description="Helical" evidence="2">
    <location>
        <begin position="93"/>
        <end position="111"/>
    </location>
</feature>
<sequence>MEVRKRSFVRYIILVISLLLITSILCNQQALNFTVICMQDVVDSQAIADPAQRHWLNDAAKKNALFSIVAVGTLIGLAPIVPAMQRIGLRNLLTLYGFMSAFATLFLPLAVDFGHTHVAIARTLQGFSASIVFVSVGAITSQWSIHRQSGRYLAMLSSAGQLSSTITMPVASAFCESSFGWRYLYYVFGTFALFLSLLFFIFYRDDPREHWLISSKEVSAIMCDKQGHSQKETVPYKEILTDRCMQAVLLATFSGNIAFFIFLQFGPTYMNMALGFDISETGYATGLAYAVSILLKFVAGPLYDITTFIPEKYRMIMFATISQGVVSLSFCILSQTTNKLIARIAYSGVIACNGLNIVGVVKCAQVVARQYIHFVIVCMTLIGCMMSFLLPVLVTIICPNNTAEEWSRLFIGLSIFVIATNIPFLLLVEDEPASWTKRTPTYKANLTQGFGTVEDGRNILHEQKTAIN</sequence>
<name>A0AA36GXK1_CYLNA</name>
<evidence type="ECO:0000313" key="4">
    <source>
        <dbReference type="EMBL" id="CAJ0599888.1"/>
    </source>
</evidence>
<feature type="transmembrane region" description="Helical" evidence="2">
    <location>
        <begin position="409"/>
        <end position="428"/>
    </location>
</feature>
<dbReference type="InterPro" id="IPR011701">
    <property type="entry name" value="MFS"/>
</dbReference>
<gene>
    <name evidence="4" type="ORF">CYNAS_LOCUS11871</name>
</gene>
<evidence type="ECO:0000259" key="3">
    <source>
        <dbReference type="PROSITE" id="PS50850"/>
    </source>
</evidence>